<dbReference type="EMBL" id="MDYM01000002">
    <property type="protein sequence ID" value="OQD69173.1"/>
    <property type="molecule type" value="Genomic_DNA"/>
</dbReference>
<comment type="caution">
    <text evidence="1">The sequence shown here is derived from an EMBL/GenBank/DDBJ whole genome shotgun (WGS) entry which is preliminary data.</text>
</comment>
<evidence type="ECO:0000313" key="1">
    <source>
        <dbReference type="EMBL" id="OQD69173.1"/>
    </source>
</evidence>
<protein>
    <submittedName>
        <fullName evidence="1">Uncharacterized protein</fullName>
    </submittedName>
</protein>
<proteinExistence type="predicted"/>
<dbReference type="Proteomes" id="UP000191408">
    <property type="component" value="Unassembled WGS sequence"/>
</dbReference>
<sequence length="10" mass="1113">MASSLTEYVI</sequence>
<keyword evidence="2" id="KW-1185">Reference proteome</keyword>
<organism evidence="1 2">
    <name type="scientific">Penicillium polonicum</name>
    <dbReference type="NCBI Taxonomy" id="60169"/>
    <lineage>
        <taxon>Eukaryota</taxon>
        <taxon>Fungi</taxon>
        <taxon>Dikarya</taxon>
        <taxon>Ascomycota</taxon>
        <taxon>Pezizomycotina</taxon>
        <taxon>Eurotiomycetes</taxon>
        <taxon>Eurotiomycetidae</taxon>
        <taxon>Eurotiales</taxon>
        <taxon>Aspergillaceae</taxon>
        <taxon>Penicillium</taxon>
    </lineage>
</organism>
<evidence type="ECO:0000313" key="2">
    <source>
        <dbReference type="Proteomes" id="UP000191408"/>
    </source>
</evidence>
<name>A0A1V6NWR5_PENPO</name>
<gene>
    <name evidence="1" type="ORF">PENPOL_c002G00314</name>
</gene>
<reference evidence="2" key="1">
    <citation type="journal article" date="2017" name="Nat. Microbiol.">
        <title>Global analysis of biosynthetic gene clusters reveals vast potential of secondary metabolite production in Penicillium species.</title>
        <authorList>
            <person name="Nielsen J.C."/>
            <person name="Grijseels S."/>
            <person name="Prigent S."/>
            <person name="Ji B."/>
            <person name="Dainat J."/>
            <person name="Nielsen K.F."/>
            <person name="Frisvad J.C."/>
            <person name="Workman M."/>
            <person name="Nielsen J."/>
        </authorList>
    </citation>
    <scope>NUCLEOTIDE SEQUENCE [LARGE SCALE GENOMIC DNA]</scope>
    <source>
        <strain evidence="2">IBT 4502</strain>
    </source>
</reference>
<accession>A0A1V6NWR5</accession>